<dbReference type="PROSITE" id="PS00018">
    <property type="entry name" value="EF_HAND_1"/>
    <property type="match status" value="2"/>
</dbReference>
<evidence type="ECO:0000313" key="4">
    <source>
        <dbReference type="EMBL" id="GAU31268.1"/>
    </source>
</evidence>
<dbReference type="InterPro" id="IPR011992">
    <property type="entry name" value="EF-hand-dom_pair"/>
</dbReference>
<dbReference type="OrthoDB" id="26525at2759"/>
<dbReference type="SMART" id="SM00054">
    <property type="entry name" value="EFh"/>
    <property type="match status" value="2"/>
</dbReference>
<evidence type="ECO:0000313" key="5">
    <source>
        <dbReference type="Proteomes" id="UP000242715"/>
    </source>
</evidence>
<accession>A0A2Z6MH59</accession>
<dbReference type="PANTHER" id="PTHR23048">
    <property type="entry name" value="MYOSIN LIGHT CHAIN 1, 3"/>
    <property type="match status" value="1"/>
</dbReference>
<keyword evidence="2" id="KW-0106">Calcium</keyword>
<dbReference type="GO" id="GO:0016460">
    <property type="term" value="C:myosin II complex"/>
    <property type="evidence" value="ECO:0007669"/>
    <property type="project" value="TreeGrafter"/>
</dbReference>
<dbReference type="EMBL" id="DF973450">
    <property type="protein sequence ID" value="GAU31268.1"/>
    <property type="molecule type" value="Genomic_DNA"/>
</dbReference>
<dbReference type="InterPro" id="IPR018247">
    <property type="entry name" value="EF_Hand_1_Ca_BS"/>
</dbReference>
<organism evidence="4 5">
    <name type="scientific">Trifolium subterraneum</name>
    <name type="common">Subterranean clover</name>
    <dbReference type="NCBI Taxonomy" id="3900"/>
    <lineage>
        <taxon>Eukaryota</taxon>
        <taxon>Viridiplantae</taxon>
        <taxon>Streptophyta</taxon>
        <taxon>Embryophyta</taxon>
        <taxon>Tracheophyta</taxon>
        <taxon>Spermatophyta</taxon>
        <taxon>Magnoliopsida</taxon>
        <taxon>eudicotyledons</taxon>
        <taxon>Gunneridae</taxon>
        <taxon>Pentapetalae</taxon>
        <taxon>rosids</taxon>
        <taxon>fabids</taxon>
        <taxon>Fabales</taxon>
        <taxon>Fabaceae</taxon>
        <taxon>Papilionoideae</taxon>
        <taxon>50 kb inversion clade</taxon>
        <taxon>NPAAA clade</taxon>
        <taxon>Hologalegina</taxon>
        <taxon>IRL clade</taxon>
        <taxon>Trifolieae</taxon>
        <taxon>Trifolium</taxon>
    </lineage>
</organism>
<reference evidence="5" key="1">
    <citation type="journal article" date="2017" name="Front. Plant Sci.">
        <title>Climate Clever Clovers: New Paradigm to Reduce the Environmental Footprint of Ruminants by Breeding Low Methanogenic Forages Utilizing Haplotype Variation.</title>
        <authorList>
            <person name="Kaur P."/>
            <person name="Appels R."/>
            <person name="Bayer P.E."/>
            <person name="Keeble-Gagnere G."/>
            <person name="Wang J."/>
            <person name="Hirakawa H."/>
            <person name="Shirasawa K."/>
            <person name="Vercoe P."/>
            <person name="Stefanova K."/>
            <person name="Durmic Z."/>
            <person name="Nichols P."/>
            <person name="Revell C."/>
            <person name="Isobe S.N."/>
            <person name="Edwards D."/>
            <person name="Erskine W."/>
        </authorList>
    </citation>
    <scope>NUCLEOTIDE SEQUENCE [LARGE SCALE GENOMIC DNA]</scope>
    <source>
        <strain evidence="5">cv. Daliak</strain>
    </source>
</reference>
<sequence length="141" mass="16729">MVVQSTEERILEFKKTFNLSINGKDCLITTKEFGDIMWSLGHIPINNVELQVIKNQVDVHIVGYLQWYLEWISDIFYKFDEDNNNFISVEEFYHFMTNLDNHEMTIEEANNIVNRYDIDGDGQLDIDEFINIVIVMIYGHR</sequence>
<dbReference type="Pfam" id="PF13499">
    <property type="entry name" value="EF-hand_7"/>
    <property type="match status" value="1"/>
</dbReference>
<dbReference type="CDD" id="cd00051">
    <property type="entry name" value="EFh"/>
    <property type="match status" value="1"/>
</dbReference>
<dbReference type="PROSITE" id="PS50222">
    <property type="entry name" value="EF_HAND_2"/>
    <property type="match status" value="2"/>
</dbReference>
<keyword evidence="1" id="KW-0677">Repeat</keyword>
<dbReference type="SUPFAM" id="SSF47473">
    <property type="entry name" value="EF-hand"/>
    <property type="match status" value="1"/>
</dbReference>
<dbReference type="FunFam" id="1.10.238.10:FF:000003">
    <property type="entry name" value="Calmodulin A"/>
    <property type="match status" value="1"/>
</dbReference>
<proteinExistence type="predicted"/>
<dbReference type="GO" id="GO:0005509">
    <property type="term" value="F:calcium ion binding"/>
    <property type="evidence" value="ECO:0007669"/>
    <property type="project" value="InterPro"/>
</dbReference>
<feature type="domain" description="EF-hand" evidence="3">
    <location>
        <begin position="67"/>
        <end position="102"/>
    </location>
</feature>
<dbReference type="InterPro" id="IPR050230">
    <property type="entry name" value="CALM/Myosin/TropC-like"/>
</dbReference>
<gene>
    <name evidence="4" type="ORF">TSUD_153430</name>
</gene>
<dbReference type="Gene3D" id="1.10.238.10">
    <property type="entry name" value="EF-hand"/>
    <property type="match status" value="1"/>
</dbReference>
<dbReference type="AlphaFoldDB" id="A0A2Z6MH59"/>
<name>A0A2Z6MH59_TRISU</name>
<evidence type="ECO:0000256" key="2">
    <source>
        <dbReference type="ARBA" id="ARBA00022837"/>
    </source>
</evidence>
<keyword evidence="5" id="KW-1185">Reference proteome</keyword>
<protein>
    <recommendedName>
        <fullName evidence="3">EF-hand domain-containing protein</fullName>
    </recommendedName>
</protein>
<dbReference type="PANTHER" id="PTHR23048:SF0">
    <property type="entry name" value="CALMODULIN LIKE 3"/>
    <property type="match status" value="1"/>
</dbReference>
<feature type="domain" description="EF-hand" evidence="3">
    <location>
        <begin position="104"/>
        <end position="139"/>
    </location>
</feature>
<evidence type="ECO:0000259" key="3">
    <source>
        <dbReference type="PROSITE" id="PS50222"/>
    </source>
</evidence>
<evidence type="ECO:0000256" key="1">
    <source>
        <dbReference type="ARBA" id="ARBA00022737"/>
    </source>
</evidence>
<dbReference type="InterPro" id="IPR002048">
    <property type="entry name" value="EF_hand_dom"/>
</dbReference>
<dbReference type="Proteomes" id="UP000242715">
    <property type="component" value="Unassembled WGS sequence"/>
</dbReference>